<evidence type="ECO:0000256" key="4">
    <source>
        <dbReference type="ARBA" id="ARBA00022741"/>
    </source>
</evidence>
<dbReference type="InterPro" id="IPR050173">
    <property type="entry name" value="ABC_transporter_C-like"/>
</dbReference>
<evidence type="ECO:0000256" key="8">
    <source>
        <dbReference type="SAM" id="Phobius"/>
    </source>
</evidence>
<feature type="domain" description="ABC transporter" evidence="9">
    <location>
        <begin position="204"/>
        <end position="426"/>
    </location>
</feature>
<evidence type="ECO:0000256" key="5">
    <source>
        <dbReference type="ARBA" id="ARBA00022840"/>
    </source>
</evidence>
<dbReference type="PROSITE" id="PS00211">
    <property type="entry name" value="ABC_TRANSPORTER_1"/>
    <property type="match status" value="1"/>
</dbReference>
<dbReference type="EMBL" id="JAIWYP010000010">
    <property type="protein sequence ID" value="KAH3746374.1"/>
    <property type="molecule type" value="Genomic_DNA"/>
</dbReference>
<evidence type="ECO:0000256" key="7">
    <source>
        <dbReference type="ARBA" id="ARBA00023136"/>
    </source>
</evidence>
<keyword evidence="7 8" id="KW-0472">Membrane</keyword>
<feature type="domain" description="ABC transmembrane type-1" evidence="10">
    <location>
        <begin position="1"/>
        <end position="136"/>
    </location>
</feature>
<reference evidence="11" key="1">
    <citation type="journal article" date="2019" name="bioRxiv">
        <title>The Genome of the Zebra Mussel, Dreissena polymorpha: A Resource for Invasive Species Research.</title>
        <authorList>
            <person name="McCartney M.A."/>
            <person name="Auch B."/>
            <person name="Kono T."/>
            <person name="Mallez S."/>
            <person name="Zhang Y."/>
            <person name="Obille A."/>
            <person name="Becker A."/>
            <person name="Abrahante J.E."/>
            <person name="Garbe J."/>
            <person name="Badalamenti J.P."/>
            <person name="Herman A."/>
            <person name="Mangelson H."/>
            <person name="Liachko I."/>
            <person name="Sullivan S."/>
            <person name="Sone E.D."/>
            <person name="Koren S."/>
            <person name="Silverstein K.A.T."/>
            <person name="Beckman K.B."/>
            <person name="Gohl D.M."/>
        </authorList>
    </citation>
    <scope>NUCLEOTIDE SEQUENCE</scope>
    <source>
        <strain evidence="11">Duluth1</strain>
        <tissue evidence="11">Whole animal</tissue>
    </source>
</reference>
<evidence type="ECO:0000256" key="3">
    <source>
        <dbReference type="ARBA" id="ARBA00022692"/>
    </source>
</evidence>
<dbReference type="GO" id="GO:0140359">
    <property type="term" value="F:ABC-type transporter activity"/>
    <property type="evidence" value="ECO:0007669"/>
    <property type="project" value="InterPro"/>
</dbReference>
<name>A0A9D4DEY6_DREPO</name>
<dbReference type="PANTHER" id="PTHR24223">
    <property type="entry name" value="ATP-BINDING CASSETTE SUB-FAMILY C"/>
    <property type="match status" value="1"/>
</dbReference>
<evidence type="ECO:0000259" key="9">
    <source>
        <dbReference type="PROSITE" id="PS50893"/>
    </source>
</evidence>
<organism evidence="11 12">
    <name type="scientific">Dreissena polymorpha</name>
    <name type="common">Zebra mussel</name>
    <name type="synonym">Mytilus polymorpha</name>
    <dbReference type="NCBI Taxonomy" id="45954"/>
    <lineage>
        <taxon>Eukaryota</taxon>
        <taxon>Metazoa</taxon>
        <taxon>Spiralia</taxon>
        <taxon>Lophotrochozoa</taxon>
        <taxon>Mollusca</taxon>
        <taxon>Bivalvia</taxon>
        <taxon>Autobranchia</taxon>
        <taxon>Heteroconchia</taxon>
        <taxon>Euheterodonta</taxon>
        <taxon>Imparidentia</taxon>
        <taxon>Neoheterodontei</taxon>
        <taxon>Myida</taxon>
        <taxon>Dreissenoidea</taxon>
        <taxon>Dreissenidae</taxon>
        <taxon>Dreissena</taxon>
    </lineage>
</organism>
<dbReference type="Proteomes" id="UP000828390">
    <property type="component" value="Unassembled WGS sequence"/>
</dbReference>
<evidence type="ECO:0000256" key="1">
    <source>
        <dbReference type="ARBA" id="ARBA00004370"/>
    </source>
</evidence>
<dbReference type="Pfam" id="PF00005">
    <property type="entry name" value="ABC_tran"/>
    <property type="match status" value="1"/>
</dbReference>
<accession>A0A9D4DEY6</accession>
<evidence type="ECO:0000259" key="10">
    <source>
        <dbReference type="PROSITE" id="PS50929"/>
    </source>
</evidence>
<dbReference type="Gene3D" id="1.20.1560.10">
    <property type="entry name" value="ABC transporter type 1, transmembrane domain"/>
    <property type="match status" value="1"/>
</dbReference>
<dbReference type="CDD" id="cd03250">
    <property type="entry name" value="ABCC_MRP_domain1"/>
    <property type="match status" value="1"/>
</dbReference>
<keyword evidence="3 8" id="KW-0812">Transmembrane</keyword>
<dbReference type="Gene3D" id="3.40.50.300">
    <property type="entry name" value="P-loop containing nucleotide triphosphate hydrolases"/>
    <property type="match status" value="1"/>
</dbReference>
<dbReference type="GO" id="GO:0005524">
    <property type="term" value="F:ATP binding"/>
    <property type="evidence" value="ECO:0007669"/>
    <property type="project" value="UniProtKB-KW"/>
</dbReference>
<keyword evidence="2" id="KW-0813">Transport</keyword>
<evidence type="ECO:0000313" key="11">
    <source>
        <dbReference type="EMBL" id="KAH3746374.1"/>
    </source>
</evidence>
<dbReference type="InterPro" id="IPR036640">
    <property type="entry name" value="ABC1_TM_sf"/>
</dbReference>
<evidence type="ECO:0000256" key="6">
    <source>
        <dbReference type="ARBA" id="ARBA00022989"/>
    </source>
</evidence>
<keyword evidence="6 8" id="KW-1133">Transmembrane helix</keyword>
<dbReference type="SUPFAM" id="SSF52540">
    <property type="entry name" value="P-loop containing nucleoside triphosphate hydrolases"/>
    <property type="match status" value="1"/>
</dbReference>
<proteinExistence type="predicted"/>
<dbReference type="SMART" id="SM00382">
    <property type="entry name" value="AAA"/>
    <property type="match status" value="1"/>
</dbReference>
<comment type="subcellular location">
    <subcellularLocation>
        <location evidence="1">Membrane</location>
    </subcellularLocation>
</comment>
<keyword evidence="5" id="KW-0067">ATP-binding</keyword>
<evidence type="ECO:0000256" key="2">
    <source>
        <dbReference type="ARBA" id="ARBA00022448"/>
    </source>
</evidence>
<keyword evidence="4" id="KW-0547">Nucleotide-binding</keyword>
<comment type="caution">
    <text evidence="11">The sequence shown here is derived from an EMBL/GenBank/DDBJ whole genome shotgun (WGS) entry which is preliminary data.</text>
</comment>
<feature type="transmembrane region" description="Helical" evidence="8">
    <location>
        <begin position="107"/>
        <end position="131"/>
    </location>
</feature>
<dbReference type="InterPro" id="IPR011527">
    <property type="entry name" value="ABC1_TM_dom"/>
</dbReference>
<evidence type="ECO:0000313" key="12">
    <source>
        <dbReference type="Proteomes" id="UP000828390"/>
    </source>
</evidence>
<dbReference type="PANTHER" id="PTHR24223:SF330">
    <property type="entry name" value="ATP-BINDING CASSETTE SUB-FAMILY C MEMBER 10"/>
    <property type="match status" value="1"/>
</dbReference>
<dbReference type="InterPro" id="IPR003439">
    <property type="entry name" value="ABC_transporter-like_ATP-bd"/>
</dbReference>
<gene>
    <name evidence="11" type="ORF">DPMN_180781</name>
</gene>
<dbReference type="InterPro" id="IPR017871">
    <property type="entry name" value="ABC_transporter-like_CS"/>
</dbReference>
<dbReference type="SUPFAM" id="SSF90123">
    <property type="entry name" value="ABC transporter transmembrane region"/>
    <property type="match status" value="1"/>
</dbReference>
<feature type="transmembrane region" description="Helical" evidence="8">
    <location>
        <begin position="6"/>
        <end position="27"/>
    </location>
</feature>
<dbReference type="PROSITE" id="PS50893">
    <property type="entry name" value="ABC_TRANSPORTER_2"/>
    <property type="match status" value="1"/>
</dbReference>
<sequence length="468" mass="52111">MLIQVGVSFLAGLAFAILLIPINRWLAIKIGQLSKAMMEQKDNRVKFYAWEDHFESKIRRLRDAELKSLTGRKYLDAMCVYFWATTPVLISIVTFTTYSLLGNQLTAAKVFTSLSLFLMLISPLNAFPWVLNGLMEAWVSMQRVQQFVALPDLDLELYYSSSEVLPDDCVLQIQDAEFTWNVAAESGHRGHSSSPGVHKGNSEVHVNNMEIEISQEELGETTFSLVDLNFRVLKGQFVGVIGKVGAGKSSLLSCLLAEMHRVRGHIRVNGLDLGFAIATQEPWIQHATVRDNILFGRPFNSVKYEKVIDACALTEVLQILPAGDMTEVGENGMTLSGGQKSRVALARAVYQDKDVILLDDPLAAVDAHRCIMGLLGGRTRFLCTHHTKYLSNADMIILNCPSGKILASIDLSVATESCDLQAGPWWERKPRRQAVIVNDWWLSYWVSHSELPGQNVSHSGAHRLVVVL</sequence>
<dbReference type="InterPro" id="IPR003593">
    <property type="entry name" value="AAA+_ATPase"/>
</dbReference>
<feature type="transmembrane region" description="Helical" evidence="8">
    <location>
        <begin position="80"/>
        <end position="101"/>
    </location>
</feature>
<dbReference type="PROSITE" id="PS50929">
    <property type="entry name" value="ABC_TM1F"/>
    <property type="match status" value="1"/>
</dbReference>
<dbReference type="AlphaFoldDB" id="A0A9D4DEY6"/>
<protein>
    <submittedName>
        <fullName evidence="11">Uncharacterized protein</fullName>
    </submittedName>
</protein>
<keyword evidence="12" id="KW-1185">Reference proteome</keyword>
<dbReference type="GO" id="GO:0016887">
    <property type="term" value="F:ATP hydrolysis activity"/>
    <property type="evidence" value="ECO:0007669"/>
    <property type="project" value="InterPro"/>
</dbReference>
<dbReference type="GO" id="GO:0016020">
    <property type="term" value="C:membrane"/>
    <property type="evidence" value="ECO:0007669"/>
    <property type="project" value="UniProtKB-SubCell"/>
</dbReference>
<dbReference type="InterPro" id="IPR027417">
    <property type="entry name" value="P-loop_NTPase"/>
</dbReference>
<reference evidence="11" key="2">
    <citation type="submission" date="2020-11" db="EMBL/GenBank/DDBJ databases">
        <authorList>
            <person name="McCartney M.A."/>
            <person name="Auch B."/>
            <person name="Kono T."/>
            <person name="Mallez S."/>
            <person name="Becker A."/>
            <person name="Gohl D.M."/>
            <person name="Silverstein K.A.T."/>
            <person name="Koren S."/>
            <person name="Bechman K.B."/>
            <person name="Herman A."/>
            <person name="Abrahante J.E."/>
            <person name="Garbe J."/>
        </authorList>
    </citation>
    <scope>NUCLEOTIDE SEQUENCE</scope>
    <source>
        <strain evidence="11">Duluth1</strain>
        <tissue evidence="11">Whole animal</tissue>
    </source>
</reference>